<comment type="caution">
    <text evidence="1">The sequence shown here is derived from an EMBL/GenBank/DDBJ whole genome shotgun (WGS) entry which is preliminary data.</text>
</comment>
<evidence type="ECO:0000313" key="1">
    <source>
        <dbReference type="EMBL" id="GIX88351.1"/>
    </source>
</evidence>
<sequence>MLIFCFKEAQPLRFNIACASCSLTIPNPNMANTTSILANHQQGGSASLAFQISVWKIDWSFFLCPECFDIDVCSPAYKKGQIGFPVVESSEFFEKLTFGLDGDCCV</sequence>
<dbReference type="Proteomes" id="UP001054945">
    <property type="component" value="Unassembled WGS sequence"/>
</dbReference>
<dbReference type="AlphaFoldDB" id="A0AAV4NU98"/>
<keyword evidence="2" id="KW-1185">Reference proteome</keyword>
<dbReference type="EMBL" id="BPLR01021312">
    <property type="protein sequence ID" value="GIX88351.1"/>
    <property type="molecule type" value="Genomic_DNA"/>
</dbReference>
<protein>
    <submittedName>
        <fullName evidence="1">Uncharacterized protein</fullName>
    </submittedName>
</protein>
<proteinExistence type="predicted"/>
<accession>A0AAV4NU98</accession>
<evidence type="ECO:0000313" key="2">
    <source>
        <dbReference type="Proteomes" id="UP001054945"/>
    </source>
</evidence>
<organism evidence="1 2">
    <name type="scientific">Caerostris extrusa</name>
    <name type="common">Bark spider</name>
    <name type="synonym">Caerostris bankana</name>
    <dbReference type="NCBI Taxonomy" id="172846"/>
    <lineage>
        <taxon>Eukaryota</taxon>
        <taxon>Metazoa</taxon>
        <taxon>Ecdysozoa</taxon>
        <taxon>Arthropoda</taxon>
        <taxon>Chelicerata</taxon>
        <taxon>Arachnida</taxon>
        <taxon>Araneae</taxon>
        <taxon>Araneomorphae</taxon>
        <taxon>Entelegynae</taxon>
        <taxon>Araneoidea</taxon>
        <taxon>Araneidae</taxon>
        <taxon>Caerostris</taxon>
    </lineage>
</organism>
<name>A0AAV4NU98_CAEEX</name>
<reference evidence="1 2" key="1">
    <citation type="submission" date="2021-06" db="EMBL/GenBank/DDBJ databases">
        <title>Caerostris extrusa draft genome.</title>
        <authorList>
            <person name="Kono N."/>
            <person name="Arakawa K."/>
        </authorList>
    </citation>
    <scope>NUCLEOTIDE SEQUENCE [LARGE SCALE GENOMIC DNA]</scope>
</reference>
<gene>
    <name evidence="1" type="ORF">CEXT_405481</name>
</gene>